<keyword evidence="4" id="KW-1185">Reference proteome</keyword>
<feature type="region of interest" description="Disordered" evidence="1">
    <location>
        <begin position="1"/>
        <end position="61"/>
    </location>
</feature>
<protein>
    <submittedName>
        <fullName evidence="2">Uncharacterized protein</fullName>
    </submittedName>
</protein>
<reference evidence="3 4" key="1">
    <citation type="journal article" date="2016" name="Antonie Van Leeuwenhoek">
        <title>Photobacterium sanguinicancri sp. nov. isolated from marine animals.</title>
        <authorList>
            <person name="Gomez-Gil B."/>
            <person name="Roque A."/>
            <person name="Rotllant G."/>
            <person name="Romalde J.L."/>
            <person name="Doce A."/>
            <person name="Eggermont M."/>
            <person name="Defoirdt T."/>
        </authorList>
    </citation>
    <scope>NUCLEOTIDE SEQUENCE [LARGE SCALE GENOMIC DNA]</scope>
    <source>
        <strain evidence="3 4">CAIM 1827</strain>
    </source>
</reference>
<evidence type="ECO:0000313" key="2">
    <source>
        <dbReference type="EMBL" id="MDO6540973.1"/>
    </source>
</evidence>
<dbReference type="AlphaFoldDB" id="A0AAW7Y0X3"/>
<evidence type="ECO:0000313" key="4">
    <source>
        <dbReference type="Proteomes" id="UP000215999"/>
    </source>
</evidence>
<dbReference type="EMBL" id="JAUOPU010000001">
    <property type="protein sequence ID" value="MDO6540973.1"/>
    <property type="molecule type" value="Genomic_DNA"/>
</dbReference>
<evidence type="ECO:0000313" key="3">
    <source>
        <dbReference type="EMBL" id="OZS43676.1"/>
    </source>
</evidence>
<proteinExistence type="predicted"/>
<accession>A0AAW7Y0X3</accession>
<dbReference type="RefSeq" id="WP_062689964.1">
    <property type="nucleotide sequence ID" value="NZ_AP024850.1"/>
</dbReference>
<name>A0AAW7Y0X3_9GAMM</name>
<reference evidence="3" key="2">
    <citation type="submission" date="2017-07" db="EMBL/GenBank/DDBJ databases">
        <authorList>
            <person name="Gomez-Gil B."/>
            <person name="Enciso-Ibarra K."/>
        </authorList>
    </citation>
    <scope>NUCLEOTIDE SEQUENCE</scope>
    <source>
        <strain evidence="3">CAIM 1827</strain>
    </source>
</reference>
<organism evidence="2 5">
    <name type="scientific">Photobacterium sanguinicancri</name>
    <dbReference type="NCBI Taxonomy" id="875932"/>
    <lineage>
        <taxon>Bacteria</taxon>
        <taxon>Pseudomonadati</taxon>
        <taxon>Pseudomonadota</taxon>
        <taxon>Gammaproteobacteria</taxon>
        <taxon>Vibrionales</taxon>
        <taxon>Vibrionaceae</taxon>
        <taxon>Photobacterium</taxon>
    </lineage>
</organism>
<dbReference type="Proteomes" id="UP000215999">
    <property type="component" value="Unassembled WGS sequence"/>
</dbReference>
<dbReference type="EMBL" id="NOIF01000069">
    <property type="protein sequence ID" value="OZS43676.1"/>
    <property type="molecule type" value="Genomic_DNA"/>
</dbReference>
<gene>
    <name evidence="3" type="ORF">ASV53_12015</name>
    <name evidence="2" type="ORF">Q4568_00430</name>
</gene>
<reference evidence="2" key="3">
    <citation type="submission" date="2023-07" db="EMBL/GenBank/DDBJ databases">
        <title>Genome content predicts the carbon catabolic preferences of heterotrophic bacteria.</title>
        <authorList>
            <person name="Gralka M."/>
        </authorList>
    </citation>
    <scope>NUCLEOTIDE SEQUENCE</scope>
    <source>
        <strain evidence="2">G2M05</strain>
    </source>
</reference>
<evidence type="ECO:0000256" key="1">
    <source>
        <dbReference type="SAM" id="MobiDB-lite"/>
    </source>
</evidence>
<dbReference type="Proteomes" id="UP001170624">
    <property type="component" value="Unassembled WGS sequence"/>
</dbReference>
<comment type="caution">
    <text evidence="2">The sequence shown here is derived from an EMBL/GenBank/DDBJ whole genome shotgun (WGS) entry which is preliminary data.</text>
</comment>
<feature type="compositionally biased region" description="Basic and acidic residues" evidence="1">
    <location>
        <begin position="14"/>
        <end position="46"/>
    </location>
</feature>
<sequence>MINPNNHLPYPTRHPLEKTEKSAALDERKQRVKNHEKQQKNEQEHPPRKKPHHKGLLDIYV</sequence>
<evidence type="ECO:0000313" key="5">
    <source>
        <dbReference type="Proteomes" id="UP001170624"/>
    </source>
</evidence>